<dbReference type="STRING" id="1548.CSCA_1010"/>
<dbReference type="InterPro" id="IPR025857">
    <property type="entry name" value="MacB_PCD"/>
</dbReference>
<dbReference type="HOGENOM" id="CLU_000604_8_0_9"/>
<reference evidence="10 11" key="1">
    <citation type="journal article" date="2015" name="J. Biotechnol.">
        <title>Complete genome sequence of a malodorant-producing acetogen, Clostridium scatologenes ATCC 25775(T).</title>
        <authorList>
            <person name="Zhu Z."/>
            <person name="Guo T."/>
            <person name="Zheng H."/>
            <person name="Song T."/>
            <person name="Ouyang P."/>
            <person name="Xie J."/>
        </authorList>
    </citation>
    <scope>NUCLEOTIDE SEQUENCE [LARGE SCALE GENOMIC DNA]</scope>
    <source>
        <strain evidence="10 11">ATCC 25775</strain>
    </source>
</reference>
<feature type="transmembrane region" description="Helical" evidence="7">
    <location>
        <begin position="360"/>
        <end position="386"/>
    </location>
</feature>
<dbReference type="GO" id="GO:0005886">
    <property type="term" value="C:plasma membrane"/>
    <property type="evidence" value="ECO:0007669"/>
    <property type="project" value="UniProtKB-SubCell"/>
</dbReference>
<evidence type="ECO:0000256" key="6">
    <source>
        <dbReference type="ARBA" id="ARBA00038076"/>
    </source>
</evidence>
<dbReference type="PANTHER" id="PTHR30572">
    <property type="entry name" value="MEMBRANE COMPONENT OF TRANSPORTER-RELATED"/>
    <property type="match status" value="1"/>
</dbReference>
<dbReference type="PANTHER" id="PTHR30572:SF4">
    <property type="entry name" value="ABC TRANSPORTER PERMEASE YTRF"/>
    <property type="match status" value="1"/>
</dbReference>
<evidence type="ECO:0000313" key="11">
    <source>
        <dbReference type="Proteomes" id="UP000033115"/>
    </source>
</evidence>
<dbReference type="EMBL" id="CP009933">
    <property type="protein sequence ID" value="AKA68135.1"/>
    <property type="molecule type" value="Genomic_DNA"/>
</dbReference>
<dbReference type="AlphaFoldDB" id="A0A0E3JMJ7"/>
<feature type="transmembrane region" description="Helical" evidence="7">
    <location>
        <begin position="280"/>
        <end position="305"/>
    </location>
</feature>
<sequence length="403" mass="42882">MNVEEGFKSALQSIKSNKLRSLLTMLGIIIGISSVITIVSIGAGAKEYIAGEFQGAGSNVINVHLNQSSDKSIEKKDFFTMEDIDIIKDKIPEVTQVVPMLSGSGNLKVQNKSRRAGIVASTEGYDKLSGIKMISGRFLNQHDVDARSSAAIIDEKTAGKLFRGTDNAIGEDIELTSDNGEVNFHIVGVYKDPNSNLGEASDNASGGVFIPITTADRLITNTSISYMSVMLSDMSKADQISSSIIRTLESKHQSKGIYVAENGFKGLEAVTKGLSVITAILGAIAAISLLVGGIGVMNIMLVSVTERTREIGIRKAIGAKTRDIKVQFLMESVILCLIGGIIGTVFGITTGKIVGAFLKIHIPISIGIILIAFSFSSAIGIFFGLYPASKAAKLDPIEALRYE</sequence>
<feature type="domain" description="MacB-like periplasmic core" evidence="9">
    <location>
        <begin position="21"/>
        <end position="244"/>
    </location>
</feature>
<comment type="similarity">
    <text evidence="6">Belongs to the ABC-4 integral membrane protein family.</text>
</comment>
<dbReference type="Pfam" id="PF02687">
    <property type="entry name" value="FtsX"/>
    <property type="match status" value="1"/>
</dbReference>
<accession>A0A0E3JMJ7</accession>
<organism evidence="10 11">
    <name type="scientific">Clostridium scatologenes</name>
    <dbReference type="NCBI Taxonomy" id="1548"/>
    <lineage>
        <taxon>Bacteria</taxon>
        <taxon>Bacillati</taxon>
        <taxon>Bacillota</taxon>
        <taxon>Clostridia</taxon>
        <taxon>Eubacteriales</taxon>
        <taxon>Clostridiaceae</taxon>
        <taxon>Clostridium</taxon>
    </lineage>
</organism>
<name>A0A0E3JMJ7_CLOSL</name>
<feature type="transmembrane region" description="Helical" evidence="7">
    <location>
        <begin position="326"/>
        <end position="348"/>
    </location>
</feature>
<keyword evidence="3 7" id="KW-0812">Transmembrane</keyword>
<evidence type="ECO:0000256" key="7">
    <source>
        <dbReference type="SAM" id="Phobius"/>
    </source>
</evidence>
<gene>
    <name evidence="10" type="ORF">CSCA_1010</name>
</gene>
<dbReference type="KEGG" id="csq:CSCA_1010"/>
<dbReference type="InterPro" id="IPR050250">
    <property type="entry name" value="Macrolide_Exporter_MacB"/>
</dbReference>
<dbReference type="Proteomes" id="UP000033115">
    <property type="component" value="Chromosome"/>
</dbReference>
<feature type="domain" description="ABC3 transporter permease C-terminal" evidence="8">
    <location>
        <begin position="283"/>
        <end position="396"/>
    </location>
</feature>
<dbReference type="InterPro" id="IPR003838">
    <property type="entry name" value="ABC3_permease_C"/>
</dbReference>
<dbReference type="Pfam" id="PF12704">
    <property type="entry name" value="MacB_PCD"/>
    <property type="match status" value="1"/>
</dbReference>
<keyword evidence="4 7" id="KW-1133">Transmembrane helix</keyword>
<protein>
    <submittedName>
        <fullName evidence="10">Uncharacterized protein</fullName>
    </submittedName>
</protein>
<dbReference type="GO" id="GO:0022857">
    <property type="term" value="F:transmembrane transporter activity"/>
    <property type="evidence" value="ECO:0007669"/>
    <property type="project" value="TreeGrafter"/>
</dbReference>
<comment type="subcellular location">
    <subcellularLocation>
        <location evidence="1">Cell membrane</location>
        <topology evidence="1">Multi-pass membrane protein</topology>
    </subcellularLocation>
</comment>
<keyword evidence="11" id="KW-1185">Reference proteome</keyword>
<dbReference type="RefSeq" id="WP_029159626.1">
    <property type="nucleotide sequence ID" value="NZ_CP009933.1"/>
</dbReference>
<evidence type="ECO:0000259" key="9">
    <source>
        <dbReference type="Pfam" id="PF12704"/>
    </source>
</evidence>
<evidence type="ECO:0000313" key="10">
    <source>
        <dbReference type="EMBL" id="AKA68135.1"/>
    </source>
</evidence>
<evidence type="ECO:0000256" key="5">
    <source>
        <dbReference type="ARBA" id="ARBA00023136"/>
    </source>
</evidence>
<feature type="transmembrane region" description="Helical" evidence="7">
    <location>
        <begin position="21"/>
        <end position="43"/>
    </location>
</feature>
<evidence type="ECO:0000256" key="1">
    <source>
        <dbReference type="ARBA" id="ARBA00004651"/>
    </source>
</evidence>
<evidence type="ECO:0000256" key="3">
    <source>
        <dbReference type="ARBA" id="ARBA00022692"/>
    </source>
</evidence>
<evidence type="ECO:0000256" key="2">
    <source>
        <dbReference type="ARBA" id="ARBA00022475"/>
    </source>
</evidence>
<evidence type="ECO:0000256" key="4">
    <source>
        <dbReference type="ARBA" id="ARBA00022989"/>
    </source>
</evidence>
<proteinExistence type="inferred from homology"/>
<keyword evidence="2" id="KW-1003">Cell membrane</keyword>
<keyword evidence="5 7" id="KW-0472">Membrane</keyword>
<evidence type="ECO:0000259" key="8">
    <source>
        <dbReference type="Pfam" id="PF02687"/>
    </source>
</evidence>